<keyword evidence="10" id="KW-1185">Reference proteome</keyword>
<feature type="domain" description="VTT" evidence="8">
    <location>
        <begin position="43"/>
        <end position="167"/>
    </location>
</feature>
<evidence type="ECO:0000259" key="8">
    <source>
        <dbReference type="Pfam" id="PF09335"/>
    </source>
</evidence>
<feature type="transmembrane region" description="Helical" evidence="7">
    <location>
        <begin position="182"/>
        <end position="201"/>
    </location>
</feature>
<sequence length="223" mass="25541">MLQTFIEWLKLFYDQYGYLIVFLSTLSENTALLGLVMPGNSLALLGAFYARLGTLNLGLVILFATLGTVAGYHIDYLLGRFALGGPLQRFSATRLGIRMRFGARMRLARLMLHKHGGKAIILSHIAGHLRSFVAISAGLTRMRYTRFLFFEVIAALLWNTIYSLIGYFIAVEIDTLEAIFQRMGLVIIALVLVLFGAWYMWRRRKRQQRHQRRLARLHARMQA</sequence>
<comment type="similarity">
    <text evidence="2">Belongs to the DedA family.</text>
</comment>
<proteinExistence type="inferred from homology"/>
<evidence type="ECO:0000256" key="3">
    <source>
        <dbReference type="ARBA" id="ARBA00022475"/>
    </source>
</evidence>
<dbReference type="RefSeq" id="WP_201375288.1">
    <property type="nucleotide sequence ID" value="NZ_BNJG01000003.1"/>
</dbReference>
<evidence type="ECO:0000256" key="4">
    <source>
        <dbReference type="ARBA" id="ARBA00022692"/>
    </source>
</evidence>
<protein>
    <recommendedName>
        <fullName evidence="8">VTT domain-containing protein</fullName>
    </recommendedName>
</protein>
<comment type="caution">
    <text evidence="9">The sequence shown here is derived from an EMBL/GenBank/DDBJ whole genome shotgun (WGS) entry which is preliminary data.</text>
</comment>
<evidence type="ECO:0000256" key="7">
    <source>
        <dbReference type="SAM" id="Phobius"/>
    </source>
</evidence>
<evidence type="ECO:0000313" key="10">
    <source>
        <dbReference type="Proteomes" id="UP000654345"/>
    </source>
</evidence>
<dbReference type="PANTHER" id="PTHR42709:SF6">
    <property type="entry name" value="UNDECAPRENYL PHOSPHATE TRANSPORTER A"/>
    <property type="match status" value="1"/>
</dbReference>
<reference evidence="9 10" key="1">
    <citation type="journal article" date="2021" name="Int. J. Syst. Evol. Microbiol.">
        <title>Reticulibacter mediterranei gen. nov., sp. nov., within the new family Reticulibacteraceae fam. nov., and Ktedonospora formicarum gen. nov., sp. nov., Ktedonobacter robiniae sp. nov., Dictyobacter formicarum sp. nov. and Dictyobacter arantiisoli sp. nov., belonging to the class Ktedonobacteria.</title>
        <authorList>
            <person name="Yabe S."/>
            <person name="Zheng Y."/>
            <person name="Wang C.M."/>
            <person name="Sakai Y."/>
            <person name="Abe K."/>
            <person name="Yokota A."/>
            <person name="Donadio S."/>
            <person name="Cavaletti L."/>
            <person name="Monciardini P."/>
        </authorList>
    </citation>
    <scope>NUCLEOTIDE SEQUENCE [LARGE SCALE GENOMIC DNA]</scope>
    <source>
        <strain evidence="9 10">SOSP1-30</strain>
    </source>
</reference>
<name>A0ABQ3V366_9CHLR</name>
<evidence type="ECO:0000256" key="6">
    <source>
        <dbReference type="ARBA" id="ARBA00023136"/>
    </source>
</evidence>
<accession>A0ABQ3V366</accession>
<dbReference type="PANTHER" id="PTHR42709">
    <property type="entry name" value="ALKALINE PHOSPHATASE LIKE PROTEIN"/>
    <property type="match status" value="1"/>
</dbReference>
<dbReference type="Pfam" id="PF09335">
    <property type="entry name" value="VTT_dom"/>
    <property type="match status" value="1"/>
</dbReference>
<keyword evidence="3" id="KW-1003">Cell membrane</keyword>
<evidence type="ECO:0000313" key="9">
    <source>
        <dbReference type="EMBL" id="GHO59075.1"/>
    </source>
</evidence>
<keyword evidence="4 7" id="KW-0812">Transmembrane</keyword>
<dbReference type="EMBL" id="BNJG01000003">
    <property type="protein sequence ID" value="GHO59075.1"/>
    <property type="molecule type" value="Genomic_DNA"/>
</dbReference>
<gene>
    <name evidence="9" type="ORF">KSB_75500</name>
</gene>
<keyword evidence="6 7" id="KW-0472">Membrane</keyword>
<evidence type="ECO:0000256" key="1">
    <source>
        <dbReference type="ARBA" id="ARBA00004651"/>
    </source>
</evidence>
<dbReference type="Proteomes" id="UP000654345">
    <property type="component" value="Unassembled WGS sequence"/>
</dbReference>
<feature type="transmembrane region" description="Helical" evidence="7">
    <location>
        <begin position="48"/>
        <end position="74"/>
    </location>
</feature>
<feature type="transmembrane region" description="Helical" evidence="7">
    <location>
        <begin position="16"/>
        <end position="36"/>
    </location>
</feature>
<evidence type="ECO:0000256" key="2">
    <source>
        <dbReference type="ARBA" id="ARBA00010792"/>
    </source>
</evidence>
<dbReference type="InterPro" id="IPR032816">
    <property type="entry name" value="VTT_dom"/>
</dbReference>
<evidence type="ECO:0000256" key="5">
    <source>
        <dbReference type="ARBA" id="ARBA00022989"/>
    </source>
</evidence>
<keyword evidence="5 7" id="KW-1133">Transmembrane helix</keyword>
<organism evidence="9 10">
    <name type="scientific">Ktedonobacter robiniae</name>
    <dbReference type="NCBI Taxonomy" id="2778365"/>
    <lineage>
        <taxon>Bacteria</taxon>
        <taxon>Bacillati</taxon>
        <taxon>Chloroflexota</taxon>
        <taxon>Ktedonobacteria</taxon>
        <taxon>Ktedonobacterales</taxon>
        <taxon>Ktedonobacteraceae</taxon>
        <taxon>Ktedonobacter</taxon>
    </lineage>
</organism>
<feature type="transmembrane region" description="Helical" evidence="7">
    <location>
        <begin position="147"/>
        <end position="170"/>
    </location>
</feature>
<comment type="subcellular location">
    <subcellularLocation>
        <location evidence="1">Cell membrane</location>
        <topology evidence="1">Multi-pass membrane protein</topology>
    </subcellularLocation>
</comment>
<dbReference type="InterPro" id="IPR051311">
    <property type="entry name" value="DedA_domain"/>
</dbReference>